<dbReference type="Gene3D" id="3.40.50.150">
    <property type="entry name" value="Vaccinia Virus protein VP39"/>
    <property type="match status" value="1"/>
</dbReference>
<dbReference type="InterPro" id="IPR029063">
    <property type="entry name" value="SAM-dependent_MTases_sf"/>
</dbReference>
<feature type="region of interest" description="Disordered" evidence="8">
    <location>
        <begin position="99"/>
        <end position="135"/>
    </location>
</feature>
<feature type="region of interest" description="Disordered" evidence="8">
    <location>
        <begin position="488"/>
        <end position="546"/>
    </location>
</feature>
<keyword evidence="2" id="KW-0963">Cytoplasm</keyword>
<evidence type="ECO:0000256" key="5">
    <source>
        <dbReference type="ARBA" id="ARBA00022691"/>
    </source>
</evidence>
<evidence type="ECO:0000256" key="4">
    <source>
        <dbReference type="ARBA" id="ARBA00022679"/>
    </source>
</evidence>
<proteinExistence type="inferred from homology"/>
<comment type="similarity">
    <text evidence="1">Belongs to the class I-like SAM-binding methyltransferase superfamily. TRM5/TYW2 family.</text>
</comment>
<name>A0A5A8D2G2_CAFRO</name>
<comment type="catalytic activity">
    <reaction evidence="7">
        <text>guanosine(37) in tRNA + S-adenosyl-L-methionine = N(1)-methylguanosine(37) in tRNA + S-adenosyl-L-homocysteine + H(+)</text>
        <dbReference type="Rhea" id="RHEA:36899"/>
        <dbReference type="Rhea" id="RHEA-COMP:10145"/>
        <dbReference type="Rhea" id="RHEA-COMP:10147"/>
        <dbReference type="ChEBI" id="CHEBI:15378"/>
        <dbReference type="ChEBI" id="CHEBI:57856"/>
        <dbReference type="ChEBI" id="CHEBI:59789"/>
        <dbReference type="ChEBI" id="CHEBI:73542"/>
        <dbReference type="ChEBI" id="CHEBI:74269"/>
        <dbReference type="EC" id="2.1.1.228"/>
    </reaction>
</comment>
<dbReference type="PANTHER" id="PTHR23245:SF36">
    <property type="entry name" value="TRNA (GUANINE(37)-N1)-METHYLTRANSFERASE"/>
    <property type="match status" value="1"/>
</dbReference>
<evidence type="ECO:0000256" key="8">
    <source>
        <dbReference type="SAM" id="MobiDB-lite"/>
    </source>
</evidence>
<feature type="compositionally biased region" description="Low complexity" evidence="8">
    <location>
        <begin position="345"/>
        <end position="357"/>
    </location>
</feature>
<dbReference type="FunFam" id="3.30.300.110:FF:000001">
    <property type="entry name" value="tRNA (guanine(37)-N1)-methyltransferase"/>
    <property type="match status" value="1"/>
</dbReference>
<evidence type="ECO:0000313" key="10">
    <source>
        <dbReference type="EMBL" id="KAA0159385.1"/>
    </source>
</evidence>
<keyword evidence="5" id="KW-0949">S-adenosyl-L-methionine</keyword>
<dbReference type="GO" id="GO:0005739">
    <property type="term" value="C:mitochondrion"/>
    <property type="evidence" value="ECO:0007669"/>
    <property type="project" value="GOC"/>
</dbReference>
<reference evidence="10 11" key="1">
    <citation type="submission" date="2019-07" db="EMBL/GenBank/DDBJ databases">
        <title>Genomes of Cafeteria roenbergensis.</title>
        <authorList>
            <person name="Fischer M.G."/>
            <person name="Hackl T."/>
            <person name="Roman M."/>
        </authorList>
    </citation>
    <scope>NUCLEOTIDE SEQUENCE [LARGE SCALE GENOMIC DNA]</scope>
    <source>
        <strain evidence="10 11">Cflag</strain>
    </source>
</reference>
<dbReference type="GO" id="GO:0002939">
    <property type="term" value="P:tRNA N1-guanine methylation"/>
    <property type="evidence" value="ECO:0007669"/>
    <property type="project" value="TreeGrafter"/>
</dbReference>
<dbReference type="InterPro" id="IPR056744">
    <property type="entry name" value="TRM5/TYW2-like_N"/>
</dbReference>
<feature type="compositionally biased region" description="Low complexity" evidence="8">
    <location>
        <begin position="455"/>
        <end position="464"/>
    </location>
</feature>
<dbReference type="GO" id="GO:0070901">
    <property type="term" value="P:mitochondrial tRNA methylation"/>
    <property type="evidence" value="ECO:0007669"/>
    <property type="project" value="UniProtKB-ARBA"/>
</dbReference>
<keyword evidence="4" id="KW-0808">Transferase</keyword>
<feature type="domain" description="SAM-dependent methyltransferase TRM5/TYW2-type" evidence="9">
    <location>
        <begin position="181"/>
        <end position="765"/>
    </location>
</feature>
<comment type="caution">
    <text evidence="10">The sequence shown here is derived from an EMBL/GenBank/DDBJ whole genome shotgun (WGS) entry which is preliminary data.</text>
</comment>
<dbReference type="Pfam" id="PF25133">
    <property type="entry name" value="TYW2_N_2"/>
    <property type="match status" value="1"/>
</dbReference>
<feature type="compositionally biased region" description="Low complexity" evidence="8">
    <location>
        <begin position="99"/>
        <end position="116"/>
    </location>
</feature>
<dbReference type="InterPro" id="IPR030382">
    <property type="entry name" value="MeTrfase_TRM5/TYW2"/>
</dbReference>
<keyword evidence="6" id="KW-0819">tRNA processing</keyword>
<evidence type="ECO:0000256" key="1">
    <source>
        <dbReference type="ARBA" id="ARBA00009775"/>
    </source>
</evidence>
<organism evidence="10 11">
    <name type="scientific">Cafeteria roenbergensis</name>
    <name type="common">Marine flagellate</name>
    <dbReference type="NCBI Taxonomy" id="33653"/>
    <lineage>
        <taxon>Eukaryota</taxon>
        <taxon>Sar</taxon>
        <taxon>Stramenopiles</taxon>
        <taxon>Bigyra</taxon>
        <taxon>Opalozoa</taxon>
        <taxon>Bicosoecida</taxon>
        <taxon>Cafeteriaceae</taxon>
        <taxon>Cafeteria</taxon>
    </lineage>
</organism>
<feature type="region of interest" description="Disordered" evidence="8">
    <location>
        <begin position="314"/>
        <end position="363"/>
    </location>
</feature>
<sequence length="775" mass="77454">MASSSSPPKPDALIDPSTVPDPATYVKRTAVVSVTVPGRCVGGLTAALGDALYGRSEAFTVRHIIPTAPAEQAEWEAAANFAPPKSALAAQAKGANTAGAESAPAGAGSGAAAAAGSGQGGKGGGKKRRSKRSKHAVVAPEAAVVSVRVVERRASDCTLSLSELLDAVLPPADVVPRPSAFETAGHVARINLDPQQWPWRRIIGRALIARHGGISVVVAKTDSIGSESVFRTLPLEVVAGPGTGEPAEPIWIQVRESDCRFDLDYRAVYWNSRLSSEHRRLSDDLAAAAMDGCRAAAAAGAPATVAAAGGASAADHAASDGAVTGSRKRARSDSARPNSARKDGPSSGTSEGPSGVSAQSPLPDLPAARVLDMTAGVGPFAVPLAKRGLRVRANDLNPASVTACVANGRRNGCETALAPWGDAGAVEAHADVCAESLAKEDDRRVAAAEATANRSSSSSSSSSSKGAAGSDNRPPMSLEEALAAEADGDACGDSTVGGSASSSPGHDGAAADAAADGPAADDDESTTTAGRPKAAKRPALASRAPVERLAKHWQGIRAVSAEAAGGSAGVAPLLCSCEDAAAAVRRAGGTLPIESGSAGATSAAWPFAAAVSNLPASGVRLLSSFRGAIDQAKWGDSPLPLIVTYCFARSTGTNPGADDVADGVRRRAAMALDPAFHAACVAHAAETAAAAAAASGGSAGGAEVASLASDPFALLDDVPAYEPVEGEPALPAWAAAGGSGGVTVRSVRDVSPRKLMVRLDVAHPPAALVLCRRPQ</sequence>
<dbReference type="PANTHER" id="PTHR23245">
    <property type="entry name" value="TRNA METHYLTRANSFERASE"/>
    <property type="match status" value="1"/>
</dbReference>
<dbReference type="AlphaFoldDB" id="A0A5A8D2G2"/>
<feature type="compositionally biased region" description="Low complexity" evidence="8">
    <location>
        <begin position="488"/>
        <end position="518"/>
    </location>
</feature>
<dbReference type="PROSITE" id="PS51684">
    <property type="entry name" value="SAM_MT_TRM5_TYW2"/>
    <property type="match status" value="1"/>
</dbReference>
<dbReference type="Proteomes" id="UP000325113">
    <property type="component" value="Unassembled WGS sequence"/>
</dbReference>
<feature type="compositionally biased region" description="Basic residues" evidence="8">
    <location>
        <begin position="124"/>
        <end position="135"/>
    </location>
</feature>
<keyword evidence="3" id="KW-0489">Methyltransferase</keyword>
<dbReference type="SUPFAM" id="SSF53335">
    <property type="entry name" value="S-adenosyl-L-methionine-dependent methyltransferases"/>
    <property type="match status" value="1"/>
</dbReference>
<accession>A0A5A8D2G2</accession>
<dbReference type="GO" id="GO:0052906">
    <property type="term" value="F:tRNA (guanine(37)-N1)-methyltransferase activity"/>
    <property type="evidence" value="ECO:0007669"/>
    <property type="project" value="UniProtKB-EC"/>
</dbReference>
<gene>
    <name evidence="10" type="ORF">FNF31_04857</name>
</gene>
<evidence type="ECO:0000256" key="3">
    <source>
        <dbReference type="ARBA" id="ARBA00022603"/>
    </source>
</evidence>
<dbReference type="Gene3D" id="3.30.300.110">
    <property type="entry name" value="Met-10+ protein-like domains"/>
    <property type="match status" value="1"/>
</dbReference>
<evidence type="ECO:0000256" key="2">
    <source>
        <dbReference type="ARBA" id="ARBA00022490"/>
    </source>
</evidence>
<dbReference type="EMBL" id="VLTM01000054">
    <property type="protein sequence ID" value="KAA0159385.1"/>
    <property type="molecule type" value="Genomic_DNA"/>
</dbReference>
<feature type="region of interest" description="Disordered" evidence="8">
    <location>
        <begin position="444"/>
        <end position="475"/>
    </location>
</feature>
<evidence type="ECO:0000259" key="9">
    <source>
        <dbReference type="PROSITE" id="PS51684"/>
    </source>
</evidence>
<protein>
    <recommendedName>
        <fullName evidence="9">SAM-dependent methyltransferase TRM5/TYW2-type domain-containing protein</fullName>
    </recommendedName>
</protein>
<evidence type="ECO:0000256" key="6">
    <source>
        <dbReference type="ARBA" id="ARBA00022694"/>
    </source>
</evidence>
<evidence type="ECO:0000313" key="11">
    <source>
        <dbReference type="Proteomes" id="UP000325113"/>
    </source>
</evidence>
<evidence type="ECO:0000256" key="7">
    <source>
        <dbReference type="ARBA" id="ARBA00047783"/>
    </source>
</evidence>